<name>A0A2M7MF45_9BACT</name>
<evidence type="ECO:0000313" key="10">
    <source>
        <dbReference type="Proteomes" id="UP000230064"/>
    </source>
</evidence>
<proteinExistence type="inferred from homology"/>
<dbReference type="CDD" id="cd02440">
    <property type="entry name" value="AdoMet_MTases"/>
    <property type="match status" value="1"/>
</dbReference>
<protein>
    <recommendedName>
        <fullName evidence="4">Polyamine aminopropyltransferase</fullName>
    </recommendedName>
    <alternativeName>
        <fullName evidence="4">Putrescine aminopropyltransferase</fullName>
        <shortName evidence="4">PAPT</shortName>
    </alternativeName>
    <alternativeName>
        <fullName evidence="4">Spermidine synthase</fullName>
        <shortName evidence="4">SPDS</shortName>
        <shortName evidence="4">SPDSY</shortName>
        <ecNumber evidence="4">2.5.1.16</ecNumber>
    </alternativeName>
</protein>
<feature type="binding site" evidence="4">
    <location>
        <begin position="154"/>
        <end position="155"/>
    </location>
    <ligand>
        <name>S-methyl-5'-thioadenosine</name>
        <dbReference type="ChEBI" id="CHEBI:17509"/>
    </ligand>
</feature>
<dbReference type="PANTHER" id="PTHR11558:SF11">
    <property type="entry name" value="SPERMIDINE SYNTHASE"/>
    <property type="match status" value="1"/>
</dbReference>
<dbReference type="GO" id="GO:0008295">
    <property type="term" value="P:spermidine biosynthetic process"/>
    <property type="evidence" value="ECO:0007669"/>
    <property type="project" value="UniProtKB-UniRule"/>
</dbReference>
<evidence type="ECO:0000256" key="6">
    <source>
        <dbReference type="RuleBase" id="RU003836"/>
    </source>
</evidence>
<feature type="binding site" evidence="4">
    <location>
        <position position="103"/>
    </location>
    <ligand>
        <name>spermidine</name>
        <dbReference type="ChEBI" id="CHEBI:57834"/>
    </ligand>
</feature>
<dbReference type="PANTHER" id="PTHR11558">
    <property type="entry name" value="SPERMIDINE/SPERMINE SYNTHASE"/>
    <property type="match status" value="1"/>
</dbReference>
<evidence type="ECO:0000256" key="2">
    <source>
        <dbReference type="ARBA" id="ARBA00022679"/>
    </source>
</evidence>
<evidence type="ECO:0000256" key="3">
    <source>
        <dbReference type="ARBA" id="ARBA00023115"/>
    </source>
</evidence>
<dbReference type="PROSITE" id="PS51006">
    <property type="entry name" value="PABS_2"/>
    <property type="match status" value="1"/>
</dbReference>
<dbReference type="InterPro" id="IPR035246">
    <property type="entry name" value="Spermidine_synt_N"/>
</dbReference>
<feature type="active site" description="Proton acceptor" evidence="4 5">
    <location>
        <position position="172"/>
    </location>
</feature>
<comment type="subunit">
    <text evidence="4">Homodimer or homotetramer.</text>
</comment>
<feature type="binding site" evidence="4">
    <location>
        <position position="122"/>
    </location>
    <ligand>
        <name>S-methyl-5'-thioadenosine</name>
        <dbReference type="ChEBI" id="CHEBI:17509"/>
    </ligand>
</feature>
<sequence>MKKKLLFGRHPPTTQTWFFEDFIPKEQTSFTFGVIILKEIYSGKSQVQKIEIFDTKEFGKILVLDGLVQLSTKHEFVYHEMLTHPAFFYHPKPERVLIIGGGDGGALREVVKHPVETIFLVDIDKKVIEISKKYLPSLSNGAFNDRRLKIFNEDGLNFVKKYNNFFDIIINDLTDPCGSSKVLWKIGFYKDISRALKENGVAAFQTAYFREKFAKKARKKIKKVFTFFKIHKAHVGCFPFDEHTFSFGSKKIDFDKVTFEEIKKKYKKLNLQTKYYSPEIHFSSAVLPKYLRC</sequence>
<dbReference type="InterPro" id="IPR029063">
    <property type="entry name" value="SAM-dependent_MTases_sf"/>
</dbReference>
<dbReference type="UniPathway" id="UPA00248">
    <property type="reaction ID" value="UER00314"/>
</dbReference>
<dbReference type="GO" id="GO:0005829">
    <property type="term" value="C:cytosol"/>
    <property type="evidence" value="ECO:0007669"/>
    <property type="project" value="TreeGrafter"/>
</dbReference>
<evidence type="ECO:0000256" key="4">
    <source>
        <dbReference type="HAMAP-Rule" id="MF_00198"/>
    </source>
</evidence>
<dbReference type="EMBL" id="PFJR01000030">
    <property type="protein sequence ID" value="PIX88282.1"/>
    <property type="molecule type" value="Genomic_DNA"/>
</dbReference>
<dbReference type="InterPro" id="IPR030374">
    <property type="entry name" value="PABS"/>
</dbReference>
<comment type="caution">
    <text evidence="4">Lacks conserved residue(s) required for the propagation of feature annotation.</text>
</comment>
<dbReference type="InterPro" id="IPR030373">
    <property type="entry name" value="PABS_CS"/>
</dbReference>
<feature type="domain" description="PABS" evidence="8">
    <location>
        <begin position="15"/>
        <end position="250"/>
    </location>
</feature>
<dbReference type="PROSITE" id="PS01330">
    <property type="entry name" value="PABS_1"/>
    <property type="match status" value="1"/>
</dbReference>
<keyword evidence="2 4" id="KW-0808">Transferase</keyword>
<dbReference type="InterPro" id="IPR037163">
    <property type="entry name" value="Spermidine_synt_N_sf"/>
</dbReference>
<dbReference type="Proteomes" id="UP000230064">
    <property type="component" value="Unassembled WGS sequence"/>
</dbReference>
<dbReference type="NCBIfam" id="TIGR00417">
    <property type="entry name" value="speE"/>
    <property type="match status" value="1"/>
</dbReference>
<dbReference type="Gene3D" id="3.40.50.150">
    <property type="entry name" value="Vaccinia Virus protein VP39"/>
    <property type="match status" value="1"/>
</dbReference>
<feature type="binding site" evidence="4">
    <location>
        <position position="79"/>
    </location>
    <ligand>
        <name>spermidine</name>
        <dbReference type="ChEBI" id="CHEBI:57834"/>
    </ligand>
</feature>
<reference evidence="10" key="1">
    <citation type="submission" date="2017-09" db="EMBL/GenBank/DDBJ databases">
        <title>Depth-based differentiation of microbial function through sediment-hosted aquifers and enrichment of novel symbionts in the deep terrestrial subsurface.</title>
        <authorList>
            <person name="Probst A.J."/>
            <person name="Ladd B."/>
            <person name="Jarett J.K."/>
            <person name="Geller-Mcgrath D.E."/>
            <person name="Sieber C.M.K."/>
            <person name="Emerson J.B."/>
            <person name="Anantharaman K."/>
            <person name="Thomas B.C."/>
            <person name="Malmstrom R."/>
            <person name="Stieglmeier M."/>
            <person name="Klingl A."/>
            <person name="Woyke T."/>
            <person name="Ryan C.M."/>
            <person name="Banfield J.F."/>
        </authorList>
    </citation>
    <scope>NUCLEOTIDE SEQUENCE [LARGE SCALE GENOMIC DNA]</scope>
</reference>
<dbReference type="Gene3D" id="2.30.140.10">
    <property type="entry name" value="Spermidine synthase, tetramerisation domain"/>
    <property type="match status" value="1"/>
</dbReference>
<keyword evidence="3 4" id="KW-0620">Polyamine biosynthesis</keyword>
<dbReference type="HAMAP" id="MF_00198">
    <property type="entry name" value="Spermidine_synth"/>
    <property type="match status" value="1"/>
</dbReference>
<evidence type="ECO:0000256" key="7">
    <source>
        <dbReference type="RuleBase" id="RU003837"/>
    </source>
</evidence>
<dbReference type="NCBIfam" id="NF002010">
    <property type="entry name" value="PRK00811.1"/>
    <property type="match status" value="1"/>
</dbReference>
<dbReference type="Pfam" id="PF01564">
    <property type="entry name" value="Spermine_synth"/>
    <property type="match status" value="1"/>
</dbReference>
<comment type="similarity">
    <text evidence="1 4 6">Belongs to the spermidine/spermine synthase family.</text>
</comment>
<evidence type="ECO:0000256" key="5">
    <source>
        <dbReference type="PROSITE-ProRule" id="PRU00354"/>
    </source>
</evidence>
<feature type="binding site" evidence="4">
    <location>
        <position position="48"/>
    </location>
    <ligand>
        <name>S-methyl-5'-thioadenosine</name>
        <dbReference type="ChEBI" id="CHEBI:17509"/>
    </ligand>
</feature>
<dbReference type="GO" id="GO:0004766">
    <property type="term" value="F:spermidine synthase activity"/>
    <property type="evidence" value="ECO:0007669"/>
    <property type="project" value="UniProtKB-UniRule"/>
</dbReference>
<evidence type="ECO:0000313" key="9">
    <source>
        <dbReference type="EMBL" id="PIX88282.1"/>
    </source>
</evidence>
<gene>
    <name evidence="4" type="primary">speE</name>
    <name evidence="9" type="ORF">COZ30_01210</name>
</gene>
<evidence type="ECO:0000259" key="8">
    <source>
        <dbReference type="PROSITE" id="PS51006"/>
    </source>
</evidence>
<comment type="pathway">
    <text evidence="4">Amine and polyamine biosynthesis; spermidine biosynthesis; spermidine from putrescine: step 1/1.</text>
</comment>
<dbReference type="AlphaFoldDB" id="A0A2M7MF45"/>
<accession>A0A2M7MF45</accession>
<dbReference type="Pfam" id="PF17284">
    <property type="entry name" value="Spermine_synt_N"/>
    <property type="match status" value="1"/>
</dbReference>
<comment type="function">
    <text evidence="4">Catalyzes the irreversible transfer of a propylamine group from the amino donor S-adenosylmethioninamine (decarboxy-AdoMet) to putrescine (1,4-diaminobutane) to yield spermidine.</text>
</comment>
<comment type="caution">
    <text evidence="9">The sequence shown here is derived from an EMBL/GenBank/DDBJ whole genome shotgun (WGS) entry which is preliminary data.</text>
</comment>
<organism evidence="9 10">
    <name type="scientific">Candidatus Nealsonbacteria bacterium CG_4_10_14_3_um_filter_36_16</name>
    <dbReference type="NCBI Taxonomy" id="1974685"/>
    <lineage>
        <taxon>Bacteria</taxon>
        <taxon>Candidatus Nealsoniibacteriota</taxon>
    </lineage>
</organism>
<dbReference type="EC" id="2.5.1.16" evidence="4"/>
<keyword evidence="4 7" id="KW-0745">Spermidine biosynthesis</keyword>
<dbReference type="InterPro" id="IPR001045">
    <property type="entry name" value="Spermi_synthase"/>
</dbReference>
<dbReference type="SUPFAM" id="SSF53335">
    <property type="entry name" value="S-adenosyl-L-methionine-dependent methyltransferases"/>
    <property type="match status" value="1"/>
</dbReference>
<comment type="catalytic activity">
    <reaction evidence="4 7">
        <text>S-adenosyl 3-(methylsulfanyl)propylamine + putrescine = S-methyl-5'-thioadenosine + spermidine + H(+)</text>
        <dbReference type="Rhea" id="RHEA:12721"/>
        <dbReference type="ChEBI" id="CHEBI:15378"/>
        <dbReference type="ChEBI" id="CHEBI:17509"/>
        <dbReference type="ChEBI" id="CHEBI:57443"/>
        <dbReference type="ChEBI" id="CHEBI:57834"/>
        <dbReference type="ChEBI" id="CHEBI:326268"/>
        <dbReference type="EC" id="2.5.1.16"/>
    </reaction>
</comment>
<evidence type="ECO:0000256" key="1">
    <source>
        <dbReference type="ARBA" id="ARBA00007867"/>
    </source>
</evidence>